<reference evidence="1" key="1">
    <citation type="submission" date="2023-07" db="EMBL/GenBank/DDBJ databases">
        <title>Sorghum-associated microbial communities from plants grown in Nebraska, USA.</title>
        <authorList>
            <person name="Schachtman D."/>
        </authorList>
    </citation>
    <scope>NUCLEOTIDE SEQUENCE</scope>
    <source>
        <strain evidence="1">BE80</strain>
    </source>
</reference>
<dbReference type="AlphaFoldDB" id="A0AAP5GWY9"/>
<protein>
    <submittedName>
        <fullName evidence="1">Uncharacterized protein</fullName>
    </submittedName>
</protein>
<organism evidence="1 2">
    <name type="scientific">Paenibacillus amylolyticus</name>
    <dbReference type="NCBI Taxonomy" id="1451"/>
    <lineage>
        <taxon>Bacteria</taxon>
        <taxon>Bacillati</taxon>
        <taxon>Bacillota</taxon>
        <taxon>Bacilli</taxon>
        <taxon>Bacillales</taxon>
        <taxon>Paenibacillaceae</taxon>
        <taxon>Paenibacillus</taxon>
    </lineage>
</organism>
<comment type="caution">
    <text evidence="1">The sequence shown here is derived from an EMBL/GenBank/DDBJ whole genome shotgun (WGS) entry which is preliminary data.</text>
</comment>
<dbReference type="RefSeq" id="WP_310136443.1">
    <property type="nucleotide sequence ID" value="NZ_JAVDTR010000001.1"/>
</dbReference>
<gene>
    <name evidence="1" type="ORF">J2W91_000527</name>
</gene>
<evidence type="ECO:0000313" key="1">
    <source>
        <dbReference type="EMBL" id="MDR6722079.1"/>
    </source>
</evidence>
<evidence type="ECO:0000313" key="2">
    <source>
        <dbReference type="Proteomes" id="UP001254832"/>
    </source>
</evidence>
<name>A0AAP5GWY9_PAEAM</name>
<proteinExistence type="predicted"/>
<accession>A0AAP5GWY9</accession>
<dbReference type="Proteomes" id="UP001254832">
    <property type="component" value="Unassembled WGS sequence"/>
</dbReference>
<sequence length="82" mass="9335">MFTLYKKKPDGKLLYAEYWIEDRQLVEHAGTVGTLGTTSRIDFPANIIIQTNSNVIFYHGILVKAMKKLPSKRLSSYSSNIL</sequence>
<dbReference type="EMBL" id="JAVDTR010000001">
    <property type="protein sequence ID" value="MDR6722079.1"/>
    <property type="molecule type" value="Genomic_DNA"/>
</dbReference>